<feature type="region of interest" description="Disordered" evidence="1">
    <location>
        <begin position="1"/>
        <end position="20"/>
    </location>
</feature>
<protein>
    <submittedName>
        <fullName evidence="2">3096_t:CDS:1</fullName>
    </submittedName>
</protein>
<sequence length="541" mass="62778">ESILELNDLEAEKEDKESAEAKEYEAKHIRVYRRQNLARSANWNKKLIDVCESIDNEEDNSWLFGSEIRKIICKEAKIAKNNNSTCEYIAEQVKDSVNLEVQETFPIITLRDLFRIIKNKEKKELDQRGSTRAKALKILEKLAENNKGSMITKYNNKRSGLGSKISPGSYILQKKEKERRSSTDYESDRGIQIEKGDSRSKECESDLIEIESVRDKTEKRKEKSNEREIYQTYQVSERSLTESRIHDEQEEMLNNALQTIEVVRVHNRYGVNENKVTERENKESIERNQILIEIEPDIDKETGISFELLNAITEAVLLVKLKYRNLIIDLNRALKSAENIRLLDDARIERIDKHKRVESDCISNQNKRQKIDELNNKKNRCILANMRQINSICELPLEINPESSSSSEEAVNKKINSDNTEMTISTVVYRSIINIHQKANNLESQNEPLYLSKNTIEYDEPVEIGSYRMKDRRQEKTMTVIGKDLRVGATASLNLLKAYQIVISTTRKDLKLSECDKIKRILKVKQDLDDTLKDNILCAEK</sequence>
<keyword evidence="3" id="KW-1185">Reference proteome</keyword>
<dbReference type="OrthoDB" id="2491997at2759"/>
<proteinExistence type="predicted"/>
<dbReference type="Proteomes" id="UP000789396">
    <property type="component" value="Unassembled WGS sequence"/>
</dbReference>
<gene>
    <name evidence="2" type="ORF">RFULGI_LOCUS2000</name>
</gene>
<dbReference type="EMBL" id="CAJVPZ010001387">
    <property type="protein sequence ID" value="CAG8491388.1"/>
    <property type="molecule type" value="Genomic_DNA"/>
</dbReference>
<accession>A0A9N8WJQ3</accession>
<evidence type="ECO:0000313" key="3">
    <source>
        <dbReference type="Proteomes" id="UP000789396"/>
    </source>
</evidence>
<reference evidence="2" key="1">
    <citation type="submission" date="2021-06" db="EMBL/GenBank/DDBJ databases">
        <authorList>
            <person name="Kallberg Y."/>
            <person name="Tangrot J."/>
            <person name="Rosling A."/>
        </authorList>
    </citation>
    <scope>NUCLEOTIDE SEQUENCE</scope>
    <source>
        <strain evidence="2">IN212</strain>
    </source>
</reference>
<evidence type="ECO:0000256" key="1">
    <source>
        <dbReference type="SAM" id="MobiDB-lite"/>
    </source>
</evidence>
<dbReference type="AlphaFoldDB" id="A0A9N8WJQ3"/>
<evidence type="ECO:0000313" key="2">
    <source>
        <dbReference type="EMBL" id="CAG8491388.1"/>
    </source>
</evidence>
<organism evidence="2 3">
    <name type="scientific">Racocetra fulgida</name>
    <dbReference type="NCBI Taxonomy" id="60492"/>
    <lineage>
        <taxon>Eukaryota</taxon>
        <taxon>Fungi</taxon>
        <taxon>Fungi incertae sedis</taxon>
        <taxon>Mucoromycota</taxon>
        <taxon>Glomeromycotina</taxon>
        <taxon>Glomeromycetes</taxon>
        <taxon>Diversisporales</taxon>
        <taxon>Gigasporaceae</taxon>
        <taxon>Racocetra</taxon>
    </lineage>
</organism>
<feature type="non-terminal residue" evidence="2">
    <location>
        <position position="1"/>
    </location>
</feature>
<comment type="caution">
    <text evidence="2">The sequence shown here is derived from an EMBL/GenBank/DDBJ whole genome shotgun (WGS) entry which is preliminary data.</text>
</comment>
<name>A0A9N8WJQ3_9GLOM</name>